<evidence type="ECO:0000256" key="6">
    <source>
        <dbReference type="ARBA" id="ARBA00022989"/>
    </source>
</evidence>
<keyword evidence="10" id="KW-0325">Glycoprotein</keyword>
<dbReference type="Gene3D" id="1.10.287.770">
    <property type="entry name" value="YojJ-like"/>
    <property type="match status" value="1"/>
</dbReference>
<evidence type="ECO:0000256" key="8">
    <source>
        <dbReference type="ARBA" id="ARBA00023065"/>
    </source>
</evidence>
<keyword evidence="11 13" id="KW-0739">Sodium transport</keyword>
<comment type="caution">
    <text evidence="15">The sequence shown here is derived from an EMBL/GenBank/DDBJ whole genome shotgun (WGS) entry which is preliminary data.</text>
</comment>
<evidence type="ECO:0000256" key="11">
    <source>
        <dbReference type="ARBA" id="ARBA00023201"/>
    </source>
</evidence>
<keyword evidence="5 13" id="KW-0812">Transmembrane</keyword>
<reference evidence="16" key="1">
    <citation type="submission" date="2022-10" db="EMBL/GenBank/DDBJ databases">
        <title>Genome assembly of Pristionchus species.</title>
        <authorList>
            <person name="Yoshida K."/>
            <person name="Sommer R.J."/>
        </authorList>
    </citation>
    <scope>NUCLEOTIDE SEQUENCE [LARGE SCALE GENOMIC DNA]</scope>
    <source>
        <strain evidence="16">RS5460</strain>
    </source>
</reference>
<evidence type="ECO:0000313" key="16">
    <source>
        <dbReference type="Proteomes" id="UP001328107"/>
    </source>
</evidence>
<organism evidence="15 16">
    <name type="scientific">Pristionchus mayeri</name>
    <dbReference type="NCBI Taxonomy" id="1317129"/>
    <lineage>
        <taxon>Eukaryota</taxon>
        <taxon>Metazoa</taxon>
        <taxon>Ecdysozoa</taxon>
        <taxon>Nematoda</taxon>
        <taxon>Chromadorea</taxon>
        <taxon>Rhabditida</taxon>
        <taxon>Rhabditina</taxon>
        <taxon>Diplogasteromorpha</taxon>
        <taxon>Diplogasteroidea</taxon>
        <taxon>Neodiplogasteridae</taxon>
        <taxon>Pristionchus</taxon>
    </lineage>
</organism>
<accession>A0AAN4YZE3</accession>
<dbReference type="Proteomes" id="UP001328107">
    <property type="component" value="Unassembled WGS sequence"/>
</dbReference>
<dbReference type="EMBL" id="BTRK01000001">
    <property type="protein sequence ID" value="GMR31208.1"/>
    <property type="molecule type" value="Genomic_DNA"/>
</dbReference>
<keyword evidence="6 14" id="KW-1133">Transmembrane helix</keyword>
<keyword evidence="7" id="KW-0915">Sodium</keyword>
<evidence type="ECO:0000256" key="5">
    <source>
        <dbReference type="ARBA" id="ARBA00022692"/>
    </source>
</evidence>
<evidence type="ECO:0000256" key="1">
    <source>
        <dbReference type="ARBA" id="ARBA00004141"/>
    </source>
</evidence>
<gene>
    <name evidence="15" type="ORF">PMAYCL1PPCAC_01403</name>
</gene>
<dbReference type="InterPro" id="IPR001873">
    <property type="entry name" value="ENaC"/>
</dbReference>
<evidence type="ECO:0008006" key="17">
    <source>
        <dbReference type="Google" id="ProtNLM"/>
    </source>
</evidence>
<comment type="similarity">
    <text evidence="2 13">Belongs to the amiloride-sensitive sodium channel (TC 1.A.6) family.</text>
</comment>
<dbReference type="Pfam" id="PF00858">
    <property type="entry name" value="ASC"/>
    <property type="match status" value="1"/>
</dbReference>
<protein>
    <recommendedName>
        <fullName evidence="17">Ion channel</fullName>
    </recommendedName>
</protein>
<proteinExistence type="inferred from homology"/>
<dbReference type="PANTHER" id="PTHR11690">
    <property type="entry name" value="AMILORIDE-SENSITIVE SODIUM CHANNEL-RELATED"/>
    <property type="match status" value="1"/>
</dbReference>
<dbReference type="PANTHER" id="PTHR11690:SF177">
    <property type="entry name" value="EGF-LIKE DOMAIN-CONTAINING PROTEIN"/>
    <property type="match status" value="1"/>
</dbReference>
<keyword evidence="3 13" id="KW-0813">Transport</keyword>
<evidence type="ECO:0000256" key="3">
    <source>
        <dbReference type="ARBA" id="ARBA00022448"/>
    </source>
</evidence>
<evidence type="ECO:0000256" key="10">
    <source>
        <dbReference type="ARBA" id="ARBA00023180"/>
    </source>
</evidence>
<keyword evidence="12 13" id="KW-0407">Ion channel</keyword>
<feature type="non-terminal residue" evidence="15">
    <location>
        <position position="1"/>
    </location>
</feature>
<feature type="transmembrane region" description="Helical" evidence="14">
    <location>
        <begin position="230"/>
        <end position="258"/>
    </location>
</feature>
<keyword evidence="4 13" id="KW-0894">Sodium channel</keyword>
<keyword evidence="8 13" id="KW-0406">Ion transport</keyword>
<keyword evidence="9 14" id="KW-0472">Membrane</keyword>
<evidence type="ECO:0000256" key="14">
    <source>
        <dbReference type="SAM" id="Phobius"/>
    </source>
</evidence>
<evidence type="ECO:0000313" key="15">
    <source>
        <dbReference type="EMBL" id="GMR31208.1"/>
    </source>
</evidence>
<evidence type="ECO:0000256" key="7">
    <source>
        <dbReference type="ARBA" id="ARBA00023053"/>
    </source>
</evidence>
<evidence type="ECO:0000256" key="2">
    <source>
        <dbReference type="ARBA" id="ARBA00007193"/>
    </source>
</evidence>
<dbReference type="PRINTS" id="PR01078">
    <property type="entry name" value="AMINACHANNEL"/>
</dbReference>
<evidence type="ECO:0000256" key="12">
    <source>
        <dbReference type="ARBA" id="ARBA00023303"/>
    </source>
</evidence>
<name>A0AAN4YZE3_9BILA</name>
<keyword evidence="16" id="KW-1185">Reference proteome</keyword>
<dbReference type="GO" id="GO:0015280">
    <property type="term" value="F:ligand-gated sodium channel activity"/>
    <property type="evidence" value="ECO:0007669"/>
    <property type="project" value="TreeGrafter"/>
</dbReference>
<comment type="subcellular location">
    <subcellularLocation>
        <location evidence="1">Membrane</location>
        <topology evidence="1">Multi-pass membrane protein</topology>
    </subcellularLocation>
</comment>
<evidence type="ECO:0000256" key="9">
    <source>
        <dbReference type="ARBA" id="ARBA00023136"/>
    </source>
</evidence>
<dbReference type="GO" id="GO:0005886">
    <property type="term" value="C:plasma membrane"/>
    <property type="evidence" value="ECO:0007669"/>
    <property type="project" value="TreeGrafter"/>
</dbReference>
<sequence length="270" mass="30914">GNCFTFNHFNTTKKYLARGRGARYGLRVTLEFKMDEYVPWVESVGVLTYIHPIGQNVYLESVKHTVQQGTTDQIAMKKHTSKRLRAIFAKKCVASPEDAQSFYFPGNYSPDGCLRSCYQDSVYRSCGCMDPQYTRKQGVKSCDFEKLACIDEMSQRRGDPYFWPECNCGYPCEEEEYRYESSRAMMRQAQSSNTSHISDIVIFFSTLNVYSQVEVWAFPFSRVLGLTGGFAGVLLGASIIFVIEIILFFVRIGLIAYLNRDTMVILKRDD</sequence>
<evidence type="ECO:0000256" key="4">
    <source>
        <dbReference type="ARBA" id="ARBA00022461"/>
    </source>
</evidence>
<evidence type="ECO:0000256" key="13">
    <source>
        <dbReference type="RuleBase" id="RU000679"/>
    </source>
</evidence>
<dbReference type="AlphaFoldDB" id="A0AAN4YZE3"/>
<dbReference type="Gene3D" id="1.10.287.820">
    <property type="entry name" value="Acid-sensing ion channel domain"/>
    <property type="match status" value="1"/>
</dbReference>